<comment type="catalytic activity">
    <reaction evidence="8 13">
        <text>7-aminomethyl-7-carbaguanosine(34) in tRNA + S-adenosyl-L-methionine = epoxyqueuosine(34) in tRNA + adenine + L-methionine + 2 H(+)</text>
        <dbReference type="Rhea" id="RHEA:32155"/>
        <dbReference type="Rhea" id="RHEA-COMP:10342"/>
        <dbReference type="Rhea" id="RHEA-COMP:18582"/>
        <dbReference type="ChEBI" id="CHEBI:15378"/>
        <dbReference type="ChEBI" id="CHEBI:16708"/>
        <dbReference type="ChEBI" id="CHEBI:57844"/>
        <dbReference type="ChEBI" id="CHEBI:59789"/>
        <dbReference type="ChEBI" id="CHEBI:82833"/>
        <dbReference type="ChEBI" id="CHEBI:194443"/>
        <dbReference type="EC" id="2.4.99.17"/>
    </reaction>
</comment>
<evidence type="ECO:0000256" key="9">
    <source>
        <dbReference type="ARBA" id="ARBA00061210"/>
    </source>
</evidence>
<evidence type="ECO:0000256" key="3">
    <source>
        <dbReference type="ARBA" id="ARBA00011245"/>
    </source>
</evidence>
<dbReference type="Gene3D" id="3.40.1780.10">
    <property type="entry name" value="QueA-like"/>
    <property type="match status" value="1"/>
</dbReference>
<dbReference type="GO" id="GO:0005737">
    <property type="term" value="C:cytoplasm"/>
    <property type="evidence" value="ECO:0007669"/>
    <property type="project" value="UniProtKB-SubCell"/>
</dbReference>
<evidence type="ECO:0000256" key="5">
    <source>
        <dbReference type="ARBA" id="ARBA00022679"/>
    </source>
</evidence>
<dbReference type="Pfam" id="PF02547">
    <property type="entry name" value="Queuosine_synth"/>
    <property type="match status" value="1"/>
</dbReference>
<protein>
    <recommendedName>
        <fullName evidence="11 13">S-adenosylmethionine:tRNA ribosyltransferase-isomerase</fullName>
        <ecNumber evidence="10 13">2.4.99.17</ecNumber>
    </recommendedName>
    <alternativeName>
        <fullName evidence="12 13">Queuosine biosynthesis protein QueA</fullName>
    </alternativeName>
</protein>
<comment type="similarity">
    <text evidence="9 13">Belongs to the QueA family.</text>
</comment>
<proteinExistence type="inferred from homology"/>
<dbReference type="InterPro" id="IPR042119">
    <property type="entry name" value="QueA_dom2"/>
</dbReference>
<dbReference type="NCBIfam" id="NF001140">
    <property type="entry name" value="PRK00147.1"/>
    <property type="match status" value="1"/>
</dbReference>
<dbReference type="UniPathway" id="UPA00392"/>
<evidence type="ECO:0000256" key="2">
    <source>
        <dbReference type="ARBA" id="ARBA00004691"/>
    </source>
</evidence>
<dbReference type="HAMAP" id="MF_00113">
    <property type="entry name" value="QueA"/>
    <property type="match status" value="1"/>
</dbReference>
<organism evidence="14 15">
    <name type="scientific">Alcanivorax profundi</name>
    <dbReference type="NCBI Taxonomy" id="2338368"/>
    <lineage>
        <taxon>Bacteria</taxon>
        <taxon>Pseudomonadati</taxon>
        <taxon>Pseudomonadota</taxon>
        <taxon>Gammaproteobacteria</taxon>
        <taxon>Oceanospirillales</taxon>
        <taxon>Alcanivoracaceae</taxon>
        <taxon>Alcanivorax</taxon>
    </lineage>
</organism>
<dbReference type="SUPFAM" id="SSF111337">
    <property type="entry name" value="QueA-like"/>
    <property type="match status" value="1"/>
</dbReference>
<accession>A0A418XW15</accession>
<reference evidence="14 15" key="1">
    <citation type="submission" date="2018-09" db="EMBL/GenBank/DDBJ databases">
        <title>Alcanivorax profundi sp. nov., isolated from 1000 m-depth seawater of the Mariana Trench.</title>
        <authorList>
            <person name="Liu J."/>
        </authorList>
    </citation>
    <scope>NUCLEOTIDE SEQUENCE [LARGE SCALE GENOMIC DNA]</scope>
    <source>
        <strain evidence="14 15">MTEO17</strain>
    </source>
</reference>
<comment type="caution">
    <text evidence="14">The sequence shown here is derived from an EMBL/GenBank/DDBJ whole genome shotgun (WGS) entry which is preliminary data.</text>
</comment>
<dbReference type="InterPro" id="IPR036100">
    <property type="entry name" value="QueA_sf"/>
</dbReference>
<dbReference type="InterPro" id="IPR042118">
    <property type="entry name" value="QueA_dom1"/>
</dbReference>
<gene>
    <name evidence="13 14" type="primary">queA</name>
    <name evidence="14" type="ORF">D4A39_13850</name>
</gene>
<evidence type="ECO:0000256" key="6">
    <source>
        <dbReference type="ARBA" id="ARBA00022691"/>
    </source>
</evidence>
<dbReference type="OrthoDB" id="9805933at2"/>
<dbReference type="RefSeq" id="WP_119918418.1">
    <property type="nucleotide sequence ID" value="NZ_QYYA01000004.1"/>
</dbReference>
<keyword evidence="5 13" id="KW-0808">Transferase</keyword>
<comment type="function">
    <text evidence="13">Transfers and isomerizes the ribose moiety from AdoMet to the 7-aminomethyl group of 7-deazaguanine (preQ1-tRNA) to give epoxyqueuosine (oQ-tRNA).</text>
</comment>
<evidence type="ECO:0000256" key="12">
    <source>
        <dbReference type="ARBA" id="ARBA00076160"/>
    </source>
</evidence>
<dbReference type="NCBIfam" id="TIGR00113">
    <property type="entry name" value="queA"/>
    <property type="match status" value="1"/>
</dbReference>
<keyword evidence="14" id="KW-0328">Glycosyltransferase</keyword>
<comment type="pathway">
    <text evidence="2 13">tRNA modification; tRNA-queuosine biosynthesis.</text>
</comment>
<evidence type="ECO:0000256" key="1">
    <source>
        <dbReference type="ARBA" id="ARBA00004496"/>
    </source>
</evidence>
<dbReference type="AlphaFoldDB" id="A0A418XW15"/>
<comment type="subcellular location">
    <subcellularLocation>
        <location evidence="1 13">Cytoplasm</location>
    </subcellularLocation>
</comment>
<evidence type="ECO:0000256" key="7">
    <source>
        <dbReference type="ARBA" id="ARBA00022785"/>
    </source>
</evidence>
<dbReference type="GO" id="GO:0051075">
    <property type="term" value="F:S-adenosylmethionine:tRNA ribosyltransferase-isomerase activity"/>
    <property type="evidence" value="ECO:0007669"/>
    <property type="project" value="UniProtKB-EC"/>
</dbReference>
<dbReference type="PANTHER" id="PTHR30307:SF0">
    <property type="entry name" value="S-ADENOSYLMETHIONINE:TRNA RIBOSYLTRANSFERASE-ISOMERASE"/>
    <property type="match status" value="1"/>
</dbReference>
<dbReference type="EMBL" id="QYYA01000004">
    <property type="protein sequence ID" value="RJG16920.1"/>
    <property type="molecule type" value="Genomic_DNA"/>
</dbReference>
<dbReference type="Gene3D" id="2.40.10.240">
    <property type="entry name" value="QueA-like"/>
    <property type="match status" value="1"/>
</dbReference>
<keyword evidence="6 13" id="KW-0949">S-adenosyl-L-methionine</keyword>
<comment type="subunit">
    <text evidence="3 13">Monomer.</text>
</comment>
<keyword evidence="14" id="KW-0413">Isomerase</keyword>
<keyword evidence="4 13" id="KW-0963">Cytoplasm</keyword>
<evidence type="ECO:0000256" key="13">
    <source>
        <dbReference type="HAMAP-Rule" id="MF_00113"/>
    </source>
</evidence>
<evidence type="ECO:0000256" key="11">
    <source>
        <dbReference type="ARBA" id="ARBA00069325"/>
    </source>
</evidence>
<keyword evidence="7 13" id="KW-0671">Queuosine biosynthesis</keyword>
<keyword evidence="15" id="KW-1185">Reference proteome</keyword>
<dbReference type="PANTHER" id="PTHR30307">
    <property type="entry name" value="S-ADENOSYLMETHIONINE:TRNA RIBOSYLTRANSFERASE-ISOMERASE"/>
    <property type="match status" value="1"/>
</dbReference>
<evidence type="ECO:0000256" key="4">
    <source>
        <dbReference type="ARBA" id="ARBA00022490"/>
    </source>
</evidence>
<evidence type="ECO:0000313" key="15">
    <source>
        <dbReference type="Proteomes" id="UP000283734"/>
    </source>
</evidence>
<evidence type="ECO:0000313" key="14">
    <source>
        <dbReference type="EMBL" id="RJG16920.1"/>
    </source>
</evidence>
<sequence length="347" mass="38450">MNVDDFDFELPDGLIARHPPAQRRDARLLALTRDALQHQQFPDLLGHVRPGDLLIFNDTRVIPARLFGHKDSGGKVEVLIERVVDDHEALAHVRASKSPKPGSWLQFDEGVRAQVTGRRDALFILQFHGCETLLGALERIGHVPLPPYIDRPDEQGDMERYQTVYAREPGAVAAPTAGLHFDEAMLAALQQHGVDIGYVTLHVGAGTFQPVRVDKVEDHHMHSERYQIPETLVEQVAQAHARGGRIVAVGTTALRALEAASQSGGLKAGQGETDIFIYPGYQFRLVECLLTNFHLPKSTLLMLISAFAGQERVMNAYQAAIEAEYRFFSYGDAMFIERVDVSTAKGD</sequence>
<dbReference type="Proteomes" id="UP000283734">
    <property type="component" value="Unassembled WGS sequence"/>
</dbReference>
<dbReference type="FunFam" id="3.40.1780.10:FF:000001">
    <property type="entry name" value="S-adenosylmethionine:tRNA ribosyltransferase-isomerase"/>
    <property type="match status" value="1"/>
</dbReference>
<dbReference type="InterPro" id="IPR003699">
    <property type="entry name" value="QueA"/>
</dbReference>
<evidence type="ECO:0000256" key="10">
    <source>
        <dbReference type="ARBA" id="ARBA00066503"/>
    </source>
</evidence>
<dbReference type="GO" id="GO:0008616">
    <property type="term" value="P:tRNA queuosine(34) biosynthetic process"/>
    <property type="evidence" value="ECO:0007669"/>
    <property type="project" value="UniProtKB-UniRule"/>
</dbReference>
<evidence type="ECO:0000256" key="8">
    <source>
        <dbReference type="ARBA" id="ARBA00052751"/>
    </source>
</evidence>
<name>A0A418XW15_9GAMM</name>
<dbReference type="EC" id="2.4.99.17" evidence="10 13"/>